<dbReference type="SUPFAM" id="SSF81301">
    <property type="entry name" value="Nucleotidyltransferase"/>
    <property type="match status" value="1"/>
</dbReference>
<dbReference type="PIRSF" id="PIRSF000819">
    <property type="entry name" value="Streptomycin_3-adenylyltransf"/>
    <property type="match status" value="1"/>
</dbReference>
<comment type="caution">
    <text evidence="7">The sequence shown here is derived from an EMBL/GenBank/DDBJ whole genome shotgun (WGS) entry which is preliminary data.</text>
</comment>
<sequence length="256" mass="28877">MNTRFKTLLEKLVVTHKAVLNDKLLGIYLHGSIAFGCATSMSDVDYLVVVKEKLTKSVKEAMMNLLVELSAEAPRKGLEMSIVTKDAVNPFIYPTPFELHASSSYIETYKYNGEMCENLVDYDLAAHISVLLEKGICLYGSPINSVFSGVPVEHFKDSILRDIQDATIHYKNEPVYYLLNLSRVWMFLAEGKLVSKLEGGEWATDKLASPYTEVVWDAVHSYHNGVNFTITEEVKDTLDFLVSIIEQYKSSNIDEE</sequence>
<evidence type="ECO:0000256" key="3">
    <source>
        <dbReference type="ARBA" id="ARBA00047831"/>
    </source>
</evidence>
<dbReference type="InterPro" id="IPR002934">
    <property type="entry name" value="Polymerase_NTP_transf_dom"/>
</dbReference>
<dbReference type="Proteomes" id="UP001518925">
    <property type="component" value="Unassembled WGS sequence"/>
</dbReference>
<evidence type="ECO:0000259" key="5">
    <source>
        <dbReference type="Pfam" id="PF01909"/>
    </source>
</evidence>
<dbReference type="Pfam" id="PF01909">
    <property type="entry name" value="NTP_transf_2"/>
    <property type="match status" value="1"/>
</dbReference>
<keyword evidence="4" id="KW-0067">ATP-binding</keyword>
<keyword evidence="8" id="KW-1185">Reference proteome</keyword>
<dbReference type="CDD" id="cd05403">
    <property type="entry name" value="NT_KNTase_like"/>
    <property type="match status" value="1"/>
</dbReference>
<dbReference type="EMBL" id="JAFELM010000023">
    <property type="protein sequence ID" value="MBM6617552.1"/>
    <property type="molecule type" value="Genomic_DNA"/>
</dbReference>
<evidence type="ECO:0000256" key="1">
    <source>
        <dbReference type="ARBA" id="ARBA00022679"/>
    </source>
</evidence>
<feature type="domain" description="Adenylyltransferase AadA C-terminal" evidence="6">
    <location>
        <begin position="145"/>
        <end position="229"/>
    </location>
</feature>
<dbReference type="InterPro" id="IPR024172">
    <property type="entry name" value="AadA/Aad9"/>
</dbReference>
<feature type="domain" description="Polymerase nucleotidyl transferase" evidence="5">
    <location>
        <begin position="25"/>
        <end position="85"/>
    </location>
</feature>
<evidence type="ECO:0000313" key="8">
    <source>
        <dbReference type="Proteomes" id="UP001518925"/>
    </source>
</evidence>
<keyword evidence="1 4" id="KW-0808">Transferase</keyword>
<evidence type="ECO:0000313" key="7">
    <source>
        <dbReference type="EMBL" id="MBM6617552.1"/>
    </source>
</evidence>
<dbReference type="Pfam" id="PF13427">
    <property type="entry name" value="AadA_C"/>
    <property type="match status" value="1"/>
</dbReference>
<keyword evidence="4" id="KW-0547">Nucleotide-binding</keyword>
<accession>A0ABS2DGE6</accession>
<gene>
    <name evidence="7" type="ORF">JR050_07650</name>
</gene>
<dbReference type="Gene3D" id="3.30.460.10">
    <property type="entry name" value="Beta Polymerase, domain 2"/>
    <property type="match status" value="1"/>
</dbReference>
<reference evidence="7 8" key="1">
    <citation type="submission" date="2021-02" db="EMBL/GenBank/DDBJ databases">
        <title>Bacillus sp. RD4P76, an endophyte from a halophyte.</title>
        <authorList>
            <person name="Sun J.-Q."/>
        </authorList>
    </citation>
    <scope>NUCLEOTIDE SEQUENCE [LARGE SCALE GENOMIC DNA]</scope>
    <source>
        <strain evidence="7 8">RD4P76</strain>
    </source>
</reference>
<organism evidence="7 8">
    <name type="scientific">Bacillus suaedaesalsae</name>
    <dbReference type="NCBI Taxonomy" id="2810349"/>
    <lineage>
        <taxon>Bacteria</taxon>
        <taxon>Bacillati</taxon>
        <taxon>Bacillota</taxon>
        <taxon>Bacilli</taxon>
        <taxon>Bacillales</taxon>
        <taxon>Bacillaceae</taxon>
        <taxon>Bacillus</taxon>
    </lineage>
</organism>
<keyword evidence="4" id="KW-0548">Nucleotidyltransferase</keyword>
<evidence type="ECO:0000256" key="4">
    <source>
        <dbReference type="PIRNR" id="PIRNR000819"/>
    </source>
</evidence>
<dbReference type="RefSeq" id="WP_204202928.1">
    <property type="nucleotide sequence ID" value="NZ_JAFELM010000023.1"/>
</dbReference>
<name>A0ABS2DGE6_9BACI</name>
<dbReference type="InterPro" id="IPR043519">
    <property type="entry name" value="NT_sf"/>
</dbReference>
<dbReference type="InterPro" id="IPR025184">
    <property type="entry name" value="AadA_C"/>
</dbReference>
<keyword evidence="2 4" id="KW-0046">Antibiotic resistance</keyword>
<proteinExistence type="predicted"/>
<evidence type="ECO:0000256" key="2">
    <source>
        <dbReference type="ARBA" id="ARBA00023251"/>
    </source>
</evidence>
<evidence type="ECO:0000259" key="6">
    <source>
        <dbReference type="Pfam" id="PF13427"/>
    </source>
</evidence>
<comment type="catalytic activity">
    <reaction evidence="3 4">
        <text>spectinomycin + ATP = 9-O-adenylylspectinomycin + diphosphate</text>
        <dbReference type="Rhea" id="RHEA:63228"/>
        <dbReference type="ChEBI" id="CHEBI:30616"/>
        <dbReference type="ChEBI" id="CHEBI:33019"/>
        <dbReference type="ChEBI" id="CHEBI:146260"/>
        <dbReference type="ChEBI" id="CHEBI:146261"/>
    </reaction>
</comment>
<protein>
    <recommendedName>
        <fullName evidence="4">Spectinomycin 9-adenylyltransferase</fullName>
    </recommendedName>
</protein>